<evidence type="ECO:0000313" key="7">
    <source>
        <dbReference type="Proteomes" id="UP001243717"/>
    </source>
</evidence>
<dbReference type="CDD" id="cd16146">
    <property type="entry name" value="ARS_like"/>
    <property type="match status" value="1"/>
</dbReference>
<dbReference type="RefSeq" id="WP_308984651.1">
    <property type="nucleotide sequence ID" value="NZ_JARXIC010000009.1"/>
</dbReference>
<evidence type="ECO:0000256" key="4">
    <source>
        <dbReference type="ARBA" id="ARBA00022837"/>
    </source>
</evidence>
<dbReference type="InterPro" id="IPR050738">
    <property type="entry name" value="Sulfatase"/>
</dbReference>
<sequence length="567" mass="64629">MHTHTRSRPNVILFIADDLAWGDLCCHDNPYVHTPNLDRLHAQSARLEHYCSGPLCSPARASLLTGRYHLRTRVIDTYCGRSNIDPNERTIAHALSKSGYQCGAFGKWHLGDCYPSRAIDMGFDTTVMHNAGGIGQPGDHPLNNARWQKDSYFDPILYSNGEPKPYRGYCADIFIDEAIRFIDKNKDQPFFTYIATNTPHTPLIVANEWSEKYLKMDIDPKHAKIYGMIENIDYNIGRLMAHLERHGLTENSILIFTSDHGPCSSADGADNRIRWNAGLRDRKGSLYQGGVKVPNFIRYPAGLIKQQAVTRITSPVDILPTVMDFCNIAESTNCPSIDGVSLRGVLTDDSETPPPPADRKVYMQWHRGDVPIPHRNAAVIGDRFKYYTPNENSSGELYDLKNDPCETHDIANEFPEQAKSMRKDYLKWLFDVAGTRGVGTFDSQAIHIGSSVERSTLLTTNDWRLVTGEDWDRTDLRGYWQVKNLKEQQYNIRVRFKQKPDRGLVFLSINDTILTADKIEPDGWIQFDKQVIHEGYIRIESWIEKHSNDSESYLQRFQCACYIELSS</sequence>
<dbReference type="PROSITE" id="PS00523">
    <property type="entry name" value="SULFATASE_1"/>
    <property type="match status" value="1"/>
</dbReference>
<keyword evidence="3" id="KW-0378">Hydrolase</keyword>
<evidence type="ECO:0000256" key="1">
    <source>
        <dbReference type="ARBA" id="ARBA00008779"/>
    </source>
</evidence>
<evidence type="ECO:0000313" key="6">
    <source>
        <dbReference type="EMBL" id="MDQ8194168.1"/>
    </source>
</evidence>
<evidence type="ECO:0000256" key="2">
    <source>
        <dbReference type="ARBA" id="ARBA00022723"/>
    </source>
</evidence>
<dbReference type="InterPro" id="IPR017850">
    <property type="entry name" value="Alkaline_phosphatase_core_sf"/>
</dbReference>
<dbReference type="Gene3D" id="3.30.1120.10">
    <property type="match status" value="1"/>
</dbReference>
<dbReference type="PANTHER" id="PTHR42693">
    <property type="entry name" value="ARYLSULFATASE FAMILY MEMBER"/>
    <property type="match status" value="1"/>
</dbReference>
<accession>A0ABU1AKQ2</accession>
<dbReference type="SUPFAM" id="SSF53649">
    <property type="entry name" value="Alkaline phosphatase-like"/>
    <property type="match status" value="1"/>
</dbReference>
<dbReference type="InterPro" id="IPR000917">
    <property type="entry name" value="Sulfatase_N"/>
</dbReference>
<dbReference type="Pfam" id="PF00884">
    <property type="entry name" value="Sulfatase"/>
    <property type="match status" value="1"/>
</dbReference>
<reference evidence="6 7" key="1">
    <citation type="submission" date="2023-04" db="EMBL/GenBank/DDBJ databases">
        <title>A novel bacteria isolated from coastal sediment.</title>
        <authorList>
            <person name="Liu X.-J."/>
            <person name="Du Z.-J."/>
        </authorList>
    </citation>
    <scope>NUCLEOTIDE SEQUENCE [LARGE SCALE GENOMIC DNA]</scope>
    <source>
        <strain evidence="6 7">SDUM461004</strain>
    </source>
</reference>
<feature type="domain" description="Sulfatase N-terminal" evidence="5">
    <location>
        <begin position="9"/>
        <end position="325"/>
    </location>
</feature>
<evidence type="ECO:0000256" key="3">
    <source>
        <dbReference type="ARBA" id="ARBA00022801"/>
    </source>
</evidence>
<dbReference type="Gene3D" id="3.40.720.10">
    <property type="entry name" value="Alkaline Phosphatase, subunit A"/>
    <property type="match status" value="1"/>
</dbReference>
<keyword evidence="7" id="KW-1185">Reference proteome</keyword>
<comment type="caution">
    <text evidence="6">The sequence shown here is derived from an EMBL/GenBank/DDBJ whole genome shotgun (WGS) entry which is preliminary data.</text>
</comment>
<keyword evidence="4" id="KW-0106">Calcium</keyword>
<dbReference type="EMBL" id="JARXIC010000009">
    <property type="protein sequence ID" value="MDQ8194168.1"/>
    <property type="molecule type" value="Genomic_DNA"/>
</dbReference>
<gene>
    <name evidence="6" type="ORF">QEH59_07015</name>
</gene>
<dbReference type="InterPro" id="IPR024607">
    <property type="entry name" value="Sulfatase_CS"/>
</dbReference>
<keyword evidence="2" id="KW-0479">Metal-binding</keyword>
<dbReference type="Proteomes" id="UP001243717">
    <property type="component" value="Unassembled WGS sequence"/>
</dbReference>
<organism evidence="6 7">
    <name type="scientific">Thalassobacterium sedimentorum</name>
    <dbReference type="NCBI Taxonomy" id="3041258"/>
    <lineage>
        <taxon>Bacteria</taxon>
        <taxon>Pseudomonadati</taxon>
        <taxon>Verrucomicrobiota</taxon>
        <taxon>Opitutia</taxon>
        <taxon>Puniceicoccales</taxon>
        <taxon>Coraliomargaritaceae</taxon>
        <taxon>Thalassobacterium</taxon>
    </lineage>
</organism>
<proteinExistence type="inferred from homology"/>
<dbReference type="PANTHER" id="PTHR42693:SF53">
    <property type="entry name" value="ENDO-4-O-SULFATASE"/>
    <property type="match status" value="1"/>
</dbReference>
<name>A0ABU1AKQ2_9BACT</name>
<comment type="similarity">
    <text evidence="1">Belongs to the sulfatase family.</text>
</comment>
<evidence type="ECO:0000259" key="5">
    <source>
        <dbReference type="Pfam" id="PF00884"/>
    </source>
</evidence>
<protein>
    <submittedName>
        <fullName evidence="6">Arylsulfatase</fullName>
    </submittedName>
</protein>